<dbReference type="InParanoid" id="A0A3N7FDR0"/>
<accession>A0A3N7FDR0</accession>
<keyword evidence="2" id="KW-1185">Reference proteome</keyword>
<reference evidence="1 2" key="1">
    <citation type="journal article" date="2006" name="Science">
        <title>The genome of black cottonwood, Populus trichocarpa (Torr. &amp; Gray).</title>
        <authorList>
            <person name="Tuskan G.A."/>
            <person name="Difazio S."/>
            <person name="Jansson S."/>
            <person name="Bohlmann J."/>
            <person name="Grigoriev I."/>
            <person name="Hellsten U."/>
            <person name="Putnam N."/>
            <person name="Ralph S."/>
            <person name="Rombauts S."/>
            <person name="Salamov A."/>
            <person name="Schein J."/>
            <person name="Sterck L."/>
            <person name="Aerts A."/>
            <person name="Bhalerao R.R."/>
            <person name="Bhalerao R.P."/>
            <person name="Blaudez D."/>
            <person name="Boerjan W."/>
            <person name="Brun A."/>
            <person name="Brunner A."/>
            <person name="Busov V."/>
            <person name="Campbell M."/>
            <person name="Carlson J."/>
            <person name="Chalot M."/>
            <person name="Chapman J."/>
            <person name="Chen G.L."/>
            <person name="Cooper D."/>
            <person name="Coutinho P.M."/>
            <person name="Couturier J."/>
            <person name="Covert S."/>
            <person name="Cronk Q."/>
            <person name="Cunningham R."/>
            <person name="Davis J."/>
            <person name="Degroeve S."/>
            <person name="Dejardin A."/>
            <person name="Depamphilis C."/>
            <person name="Detter J."/>
            <person name="Dirks B."/>
            <person name="Dubchak I."/>
            <person name="Duplessis S."/>
            <person name="Ehlting J."/>
            <person name="Ellis B."/>
            <person name="Gendler K."/>
            <person name="Goodstein D."/>
            <person name="Gribskov M."/>
            <person name="Grimwood J."/>
            <person name="Groover A."/>
            <person name="Gunter L."/>
            <person name="Hamberger B."/>
            <person name="Heinze B."/>
            <person name="Helariutta Y."/>
            <person name="Henrissat B."/>
            <person name="Holligan D."/>
            <person name="Holt R."/>
            <person name="Huang W."/>
            <person name="Islam-Faridi N."/>
            <person name="Jones S."/>
            <person name="Jones-Rhoades M."/>
            <person name="Jorgensen R."/>
            <person name="Joshi C."/>
            <person name="Kangasjarvi J."/>
            <person name="Karlsson J."/>
            <person name="Kelleher C."/>
            <person name="Kirkpatrick R."/>
            <person name="Kirst M."/>
            <person name="Kohler A."/>
            <person name="Kalluri U."/>
            <person name="Larimer F."/>
            <person name="Leebens-Mack J."/>
            <person name="Leple J.C."/>
            <person name="Locascio P."/>
            <person name="Lou Y."/>
            <person name="Lucas S."/>
            <person name="Martin F."/>
            <person name="Montanini B."/>
            <person name="Napoli C."/>
            <person name="Nelson D.R."/>
            <person name="Nelson C."/>
            <person name="Nieminen K."/>
            <person name="Nilsson O."/>
            <person name="Pereda V."/>
            <person name="Peter G."/>
            <person name="Philippe R."/>
            <person name="Pilate G."/>
            <person name="Poliakov A."/>
            <person name="Razumovskaya J."/>
            <person name="Richardson P."/>
            <person name="Rinaldi C."/>
            <person name="Ritland K."/>
            <person name="Rouze P."/>
            <person name="Ryaboy D."/>
            <person name="Schmutz J."/>
            <person name="Schrader J."/>
            <person name="Segerman B."/>
            <person name="Shin H."/>
            <person name="Siddiqui A."/>
            <person name="Sterky F."/>
            <person name="Terry A."/>
            <person name="Tsai C.J."/>
            <person name="Uberbacher E."/>
            <person name="Unneberg P."/>
            <person name="Vahala J."/>
            <person name="Wall K."/>
            <person name="Wessler S."/>
            <person name="Yang G."/>
            <person name="Yin T."/>
            <person name="Douglas C."/>
            <person name="Marra M."/>
            <person name="Sandberg G."/>
            <person name="Van de Peer Y."/>
            <person name="Rokhsar D."/>
        </authorList>
    </citation>
    <scope>NUCLEOTIDE SEQUENCE [LARGE SCALE GENOMIC DNA]</scope>
    <source>
        <strain evidence="2">cv. Nisqually</strain>
    </source>
</reference>
<dbReference type="EMBL" id="CM009297">
    <property type="protein sequence ID" value="RQO94476.1"/>
    <property type="molecule type" value="Genomic_DNA"/>
</dbReference>
<name>A0A3N7FDR0_POPTR</name>
<evidence type="ECO:0000313" key="1">
    <source>
        <dbReference type="EMBL" id="RQO94476.1"/>
    </source>
</evidence>
<dbReference type="AlphaFoldDB" id="A0A3N7FDR0"/>
<proteinExistence type="predicted"/>
<organism evidence="1 2">
    <name type="scientific">Populus trichocarpa</name>
    <name type="common">Western balsam poplar</name>
    <name type="synonym">Populus balsamifera subsp. trichocarpa</name>
    <dbReference type="NCBI Taxonomy" id="3694"/>
    <lineage>
        <taxon>Eukaryota</taxon>
        <taxon>Viridiplantae</taxon>
        <taxon>Streptophyta</taxon>
        <taxon>Embryophyta</taxon>
        <taxon>Tracheophyta</taxon>
        <taxon>Spermatophyta</taxon>
        <taxon>Magnoliopsida</taxon>
        <taxon>eudicotyledons</taxon>
        <taxon>Gunneridae</taxon>
        <taxon>Pentapetalae</taxon>
        <taxon>rosids</taxon>
        <taxon>fabids</taxon>
        <taxon>Malpighiales</taxon>
        <taxon>Salicaceae</taxon>
        <taxon>Saliceae</taxon>
        <taxon>Populus</taxon>
    </lineage>
</organism>
<dbReference type="Proteomes" id="UP000006729">
    <property type="component" value="Chromosome 8"/>
</dbReference>
<evidence type="ECO:0000313" key="2">
    <source>
        <dbReference type="Proteomes" id="UP000006729"/>
    </source>
</evidence>
<gene>
    <name evidence="1" type="ORF">POPTR_008G099766</name>
</gene>
<protein>
    <submittedName>
        <fullName evidence="1">Uncharacterized protein</fullName>
    </submittedName>
</protein>
<sequence length="70" mass="8065">MQRRSSVCISVEKLIFHYTDKVSLSPFMTNGFHLRCPYDVLHPASYHLVPSSIFEFKAHLFVQLTPGRAL</sequence>